<feature type="transmembrane region" description="Helical" evidence="1">
    <location>
        <begin position="12"/>
        <end position="32"/>
    </location>
</feature>
<protein>
    <submittedName>
        <fullName evidence="2">Uncharacterized protein</fullName>
    </submittedName>
</protein>
<dbReference type="Proteomes" id="UP000322667">
    <property type="component" value="Chromosome A04"/>
</dbReference>
<organism evidence="2 3">
    <name type="scientific">Gossypium tomentosum</name>
    <name type="common">Hawaiian cotton</name>
    <name type="synonym">Gossypium sandvicense</name>
    <dbReference type="NCBI Taxonomy" id="34277"/>
    <lineage>
        <taxon>Eukaryota</taxon>
        <taxon>Viridiplantae</taxon>
        <taxon>Streptophyta</taxon>
        <taxon>Embryophyta</taxon>
        <taxon>Tracheophyta</taxon>
        <taxon>Spermatophyta</taxon>
        <taxon>Magnoliopsida</taxon>
        <taxon>eudicotyledons</taxon>
        <taxon>Gunneridae</taxon>
        <taxon>Pentapetalae</taxon>
        <taxon>rosids</taxon>
        <taxon>malvids</taxon>
        <taxon>Malvales</taxon>
        <taxon>Malvaceae</taxon>
        <taxon>Malvoideae</taxon>
        <taxon>Gossypium</taxon>
    </lineage>
</organism>
<dbReference type="EMBL" id="CM017613">
    <property type="protein sequence ID" value="TYI32980.1"/>
    <property type="molecule type" value="Genomic_DNA"/>
</dbReference>
<evidence type="ECO:0000313" key="3">
    <source>
        <dbReference type="Proteomes" id="UP000322667"/>
    </source>
</evidence>
<keyword evidence="1" id="KW-0812">Transmembrane</keyword>
<reference evidence="2 3" key="1">
    <citation type="submission" date="2019-07" db="EMBL/GenBank/DDBJ databases">
        <title>WGS assembly of Gossypium tomentosum.</title>
        <authorList>
            <person name="Chen Z.J."/>
            <person name="Sreedasyam A."/>
            <person name="Ando A."/>
            <person name="Song Q."/>
            <person name="De L."/>
            <person name="Hulse-Kemp A."/>
            <person name="Ding M."/>
            <person name="Ye W."/>
            <person name="Kirkbride R."/>
            <person name="Jenkins J."/>
            <person name="Plott C."/>
            <person name="Lovell J."/>
            <person name="Lin Y.-M."/>
            <person name="Vaughn R."/>
            <person name="Liu B."/>
            <person name="Li W."/>
            <person name="Simpson S."/>
            <person name="Scheffler B."/>
            <person name="Saski C."/>
            <person name="Grover C."/>
            <person name="Hu G."/>
            <person name="Conover J."/>
            <person name="Carlson J."/>
            <person name="Shu S."/>
            <person name="Boston L."/>
            <person name="Williams M."/>
            <person name="Peterson D."/>
            <person name="Mcgee K."/>
            <person name="Jones D."/>
            <person name="Wendel J."/>
            <person name="Stelly D."/>
            <person name="Grimwood J."/>
            <person name="Schmutz J."/>
        </authorList>
    </citation>
    <scope>NUCLEOTIDE SEQUENCE [LARGE SCALE GENOMIC DNA]</scope>
    <source>
        <strain evidence="2">7179.01</strain>
    </source>
</reference>
<evidence type="ECO:0000256" key="1">
    <source>
        <dbReference type="SAM" id="Phobius"/>
    </source>
</evidence>
<keyword evidence="3" id="KW-1185">Reference proteome</keyword>
<name>A0A5D2R048_GOSTO</name>
<sequence>MSEIMQLGFGVIFSNILCTASSILFAAVNNLIMSFVEYSMSTFSTPSCNPTSLPGNWSCSKRIGHPDSMARAIVYWTLSAL</sequence>
<dbReference type="AlphaFoldDB" id="A0A5D2R048"/>
<keyword evidence="1" id="KW-0472">Membrane</keyword>
<accession>A0A5D2R048</accession>
<keyword evidence="1" id="KW-1133">Transmembrane helix</keyword>
<gene>
    <name evidence="2" type="ORF">ES332_A04G100200v1</name>
</gene>
<evidence type="ECO:0000313" key="2">
    <source>
        <dbReference type="EMBL" id="TYI32980.1"/>
    </source>
</evidence>
<proteinExistence type="predicted"/>